<dbReference type="EMBL" id="UYSU01032556">
    <property type="protein sequence ID" value="VDL89889.1"/>
    <property type="molecule type" value="Genomic_DNA"/>
</dbReference>
<evidence type="ECO:0000256" key="1">
    <source>
        <dbReference type="SAM" id="MobiDB-lite"/>
    </source>
</evidence>
<organism evidence="4">
    <name type="scientific">Schistocephalus solidus</name>
    <name type="common">Tapeworm</name>
    <dbReference type="NCBI Taxonomy" id="70667"/>
    <lineage>
        <taxon>Eukaryota</taxon>
        <taxon>Metazoa</taxon>
        <taxon>Spiralia</taxon>
        <taxon>Lophotrochozoa</taxon>
        <taxon>Platyhelminthes</taxon>
        <taxon>Cestoda</taxon>
        <taxon>Eucestoda</taxon>
        <taxon>Diphyllobothriidea</taxon>
        <taxon>Diphyllobothriidae</taxon>
        <taxon>Schistocephalus</taxon>
    </lineage>
</organism>
<dbReference type="OrthoDB" id="6264327at2759"/>
<reference evidence="4" key="1">
    <citation type="submission" date="2016-06" db="UniProtKB">
        <authorList>
            <consortium name="WormBaseParasite"/>
        </authorList>
    </citation>
    <scope>IDENTIFICATION</scope>
</reference>
<proteinExistence type="predicted"/>
<reference evidence="2 3" key="2">
    <citation type="submission" date="2018-11" db="EMBL/GenBank/DDBJ databases">
        <authorList>
            <consortium name="Pathogen Informatics"/>
        </authorList>
    </citation>
    <scope>NUCLEOTIDE SEQUENCE [LARGE SCALE GENOMIC DNA]</scope>
    <source>
        <strain evidence="2 3">NST_G2</strain>
    </source>
</reference>
<name>A0A183SH06_SCHSO</name>
<dbReference type="WBParaSite" id="SSLN_0000360701-mRNA-1">
    <property type="protein sequence ID" value="SSLN_0000360701-mRNA-1"/>
    <property type="gene ID" value="SSLN_0000360701"/>
</dbReference>
<gene>
    <name evidence="2" type="ORF">SSLN_LOCUS3504</name>
</gene>
<accession>A0A183SH06</accession>
<keyword evidence="3" id="KW-1185">Reference proteome</keyword>
<evidence type="ECO:0000313" key="4">
    <source>
        <dbReference type="WBParaSite" id="SSLN_0000360701-mRNA-1"/>
    </source>
</evidence>
<dbReference type="Proteomes" id="UP000275846">
    <property type="component" value="Unassembled WGS sequence"/>
</dbReference>
<evidence type="ECO:0000313" key="2">
    <source>
        <dbReference type="EMBL" id="VDL89889.1"/>
    </source>
</evidence>
<sequence length="230" mass="25170">MPASTRTILAAEWLPGQAFVPHRTVALLTQFDVLQQMSVVWASEKQVGPTVRVLKPDADCSPPPPVIGRLSKPRSSIPRGSDRKRNYDITDIYLHLQVFVSDADRSSRSVSDLQVAFACRRAINKSITECYGQLTGAPVLCYDLLRCVEVPQEQTVVASSAHRCWSLVLVAQRRHVDNLITALTLVTSTFGGSEIIGLLFADVPEVRTRALCRIDLLGVGESPTSILSAC</sequence>
<feature type="region of interest" description="Disordered" evidence="1">
    <location>
        <begin position="53"/>
        <end position="83"/>
    </location>
</feature>
<dbReference type="AlphaFoldDB" id="A0A183SH06"/>
<evidence type="ECO:0000313" key="3">
    <source>
        <dbReference type="Proteomes" id="UP000275846"/>
    </source>
</evidence>
<protein>
    <submittedName>
        <fullName evidence="4">Ribonuclease P</fullName>
    </submittedName>
</protein>